<accession>A0A6J6AD70</accession>
<dbReference type="InterPro" id="IPR032830">
    <property type="entry name" value="XPB/Ssl2_N"/>
</dbReference>
<dbReference type="Pfam" id="PF13625">
    <property type="entry name" value="Helicase_C_3"/>
    <property type="match status" value="1"/>
</dbReference>
<proteinExistence type="predicted"/>
<gene>
    <name evidence="3" type="ORF">UFOPK3243_00294</name>
    <name evidence="2" type="ORF">UFOPK4180_00316</name>
</gene>
<reference evidence="2" key="1">
    <citation type="submission" date="2020-05" db="EMBL/GenBank/DDBJ databases">
        <authorList>
            <person name="Chiriac C."/>
            <person name="Salcher M."/>
            <person name="Ghai R."/>
            <person name="Kavagutti S V."/>
        </authorList>
    </citation>
    <scope>NUCLEOTIDE SEQUENCE</scope>
</reference>
<feature type="domain" description="Helicase XPB/Ssl2 N-terminal" evidence="1">
    <location>
        <begin position="453"/>
        <end position="575"/>
    </location>
</feature>
<evidence type="ECO:0000313" key="2">
    <source>
        <dbReference type="EMBL" id="CAB4366727.1"/>
    </source>
</evidence>
<evidence type="ECO:0000313" key="3">
    <source>
        <dbReference type="EMBL" id="CAB4840646.1"/>
    </source>
</evidence>
<protein>
    <submittedName>
        <fullName evidence="2">Unannotated protein</fullName>
    </submittedName>
</protein>
<organism evidence="2">
    <name type="scientific">freshwater metagenome</name>
    <dbReference type="NCBI Taxonomy" id="449393"/>
    <lineage>
        <taxon>unclassified sequences</taxon>
        <taxon>metagenomes</taxon>
        <taxon>ecological metagenomes</taxon>
    </lineage>
</organism>
<evidence type="ECO:0000259" key="1">
    <source>
        <dbReference type="Pfam" id="PF13625"/>
    </source>
</evidence>
<dbReference type="PROSITE" id="PS52050">
    <property type="entry name" value="WYL"/>
    <property type="match status" value="1"/>
</dbReference>
<dbReference type="EMBL" id="CAESPC010000030">
    <property type="protein sequence ID" value="CAB4366727.1"/>
    <property type="molecule type" value="Genomic_DNA"/>
</dbReference>
<sequence>MHNNGYRWQVMEIRSFADYLRGLDDAALISIFTYRPDLVTPVPPDIASLAVRASSAPSLARAVDALNKWQLQVLEVCVILEEPFTEKEVAALTEKSALFLIPGLIERGLLYSDNDGLRTPTTLKDVLGNEISALGPSSMGKLKLKKLDEAPAASKKVLDAMVWGPPRGTIGDIKKPGAGVQWLLEEGFLIPFNQQTVVLPKEVAIYLRGNKVHRECETTQPAVTGDKRDQRNVQLAAIANIATFLRWTEEILNFWAQEPASALRSGGLGVRDLKEISLHLGVDENCAAFVAEISYLAGLLTIDPDDRILPTHQFDIWLTQSSSMRWQILASAWYSSSRLSGLVGKEGSKNVAPLGPELDRSNAASTRRLTLSLLRENLNIAPHFDSIFSAALWISPSKRSGGLHKDYILWTLREAEWLGMTGQGAISPYAIEFLEGNDVTAIDSDLPKSVDHILIQSDNTAIAPGPLEHEVAQELALIADVESRGGATVFRFSEGSIRRGLDHGRTGDEITKFLTKTSKTPMPQPLEYLIADVAKKHGKLRVGNTASFIRCEDSTLITQILGDKRLEILGLRKIAPEVLICGHDAAEAMNILRSCGYLPAGEDSRGLLLSGPRIQRAQTKARPPRIIGEFDRLNQNDIENALRALRTGEKSSRKQSTMRNIATEALGSLPRTTANETLDLLSDYLQNQPNKSLSIGYADNNGLVSHRIIDPLKLSAGSLIARDHATGEVQTFRIARITGVAAL</sequence>
<dbReference type="AlphaFoldDB" id="A0A6J6AD70"/>
<dbReference type="EMBL" id="CAFAZZ010000017">
    <property type="protein sequence ID" value="CAB4840646.1"/>
    <property type="molecule type" value="Genomic_DNA"/>
</dbReference>
<name>A0A6J6AD70_9ZZZZ</name>